<accession>A0A5N6Z3L7</accession>
<feature type="transmembrane region" description="Helical" evidence="1">
    <location>
        <begin position="32"/>
        <end position="55"/>
    </location>
</feature>
<keyword evidence="1" id="KW-0812">Transmembrane</keyword>
<reference evidence="3" key="1">
    <citation type="submission" date="2019-04" db="EMBL/GenBank/DDBJ databases">
        <title>Friends and foes A comparative genomics studyof 23 Aspergillus species from section Flavi.</title>
        <authorList>
            <consortium name="DOE Joint Genome Institute"/>
            <person name="Kjaerbolling I."/>
            <person name="Vesth T."/>
            <person name="Frisvad J.C."/>
            <person name="Nybo J.L."/>
            <person name="Theobald S."/>
            <person name="Kildgaard S."/>
            <person name="Isbrandt T."/>
            <person name="Kuo A."/>
            <person name="Sato A."/>
            <person name="Lyhne E.K."/>
            <person name="Kogle M.E."/>
            <person name="Wiebenga A."/>
            <person name="Kun R.S."/>
            <person name="Lubbers R.J."/>
            <person name="Makela M.R."/>
            <person name="Barry K."/>
            <person name="Chovatia M."/>
            <person name="Clum A."/>
            <person name="Daum C."/>
            <person name="Haridas S."/>
            <person name="He G."/>
            <person name="LaButti K."/>
            <person name="Lipzen A."/>
            <person name="Mondo S."/>
            <person name="Riley R."/>
            <person name="Salamov A."/>
            <person name="Simmons B.A."/>
            <person name="Magnuson J.K."/>
            <person name="Henrissat B."/>
            <person name="Mortensen U.H."/>
            <person name="Larsen T.O."/>
            <person name="Devries R.P."/>
            <person name="Grigoriev I.V."/>
            <person name="Machida M."/>
            <person name="Baker S.E."/>
            <person name="Andersen M.R."/>
        </authorList>
    </citation>
    <scope>NUCLEOTIDE SEQUENCE [LARGE SCALE GENOMIC DNA]</scope>
    <source>
        <strain evidence="3">CBS 553.77</strain>
    </source>
</reference>
<evidence type="ECO:0000313" key="3">
    <source>
        <dbReference type="Proteomes" id="UP000327118"/>
    </source>
</evidence>
<keyword evidence="1" id="KW-0472">Membrane</keyword>
<dbReference type="EMBL" id="ML739165">
    <property type="protein sequence ID" value="KAE8351546.1"/>
    <property type="molecule type" value="Genomic_DNA"/>
</dbReference>
<gene>
    <name evidence="2" type="ORF">BDV28DRAFT_136833</name>
</gene>
<protein>
    <submittedName>
        <fullName evidence="2">Uncharacterized protein</fullName>
    </submittedName>
</protein>
<keyword evidence="1" id="KW-1133">Transmembrane helix</keyword>
<sequence>MMFTCAFFFWFFSFGFGFYSVLLHLRSNATDLWGFVPGSFLSFPLLHFLSLSSLIV</sequence>
<dbReference type="Proteomes" id="UP000327118">
    <property type="component" value="Unassembled WGS sequence"/>
</dbReference>
<keyword evidence="3" id="KW-1185">Reference proteome</keyword>
<name>A0A5N6Z3L7_9EURO</name>
<evidence type="ECO:0000313" key="2">
    <source>
        <dbReference type="EMBL" id="KAE8351546.1"/>
    </source>
</evidence>
<feature type="transmembrane region" description="Helical" evidence="1">
    <location>
        <begin position="6"/>
        <end position="25"/>
    </location>
</feature>
<dbReference type="AlphaFoldDB" id="A0A5N6Z3L7"/>
<proteinExistence type="predicted"/>
<organism evidence="2 3">
    <name type="scientific">Aspergillus coremiiformis</name>
    <dbReference type="NCBI Taxonomy" id="138285"/>
    <lineage>
        <taxon>Eukaryota</taxon>
        <taxon>Fungi</taxon>
        <taxon>Dikarya</taxon>
        <taxon>Ascomycota</taxon>
        <taxon>Pezizomycotina</taxon>
        <taxon>Eurotiomycetes</taxon>
        <taxon>Eurotiomycetidae</taxon>
        <taxon>Eurotiales</taxon>
        <taxon>Aspergillaceae</taxon>
        <taxon>Aspergillus</taxon>
        <taxon>Aspergillus subgen. Circumdati</taxon>
    </lineage>
</organism>
<evidence type="ECO:0000256" key="1">
    <source>
        <dbReference type="SAM" id="Phobius"/>
    </source>
</evidence>